<evidence type="ECO:0000256" key="17">
    <source>
        <dbReference type="SAM" id="SignalP"/>
    </source>
</evidence>
<evidence type="ECO:0000256" key="8">
    <source>
        <dbReference type="ARBA" id="ARBA00022833"/>
    </source>
</evidence>
<dbReference type="InterPro" id="IPR034239">
    <property type="entry name" value="M14_CPZ_CPD"/>
</dbReference>
<evidence type="ECO:0000256" key="2">
    <source>
        <dbReference type="ARBA" id="ARBA00004651"/>
    </source>
</evidence>
<evidence type="ECO:0000313" key="20">
    <source>
        <dbReference type="EMBL" id="DBA29354.1"/>
    </source>
</evidence>
<dbReference type="Gene3D" id="1.10.2000.10">
    <property type="entry name" value="Frizzled cysteine-rich domain"/>
    <property type="match status" value="1"/>
</dbReference>
<sequence length="657" mass="74705">MAGYNHPLLGFLLTLIAGLVHSSPSCLPGDRDLGRCMDPASEKGTCTDNFLGYCDDLPYSKTMYPNFLGHRSRAETEYSAEYILLSVIDSLLQGECNPDLRLLGCAVLAPRCEKNKIVKPCRKVCETLKKNCLPAFDAIDMAWPYFLDCDRFFVSEEEGCHDPLEKLRGTLGNIEEAPEEPLPHLTGTYIQFTHHSYAQMVSILKKTAGKCSHIAKTYTIGRSFEGKDLYVIEFSTNPGKHELLKPEFRYIGNMHGNEVVGRELLIYLAQYLCSEYLLGNPRIQAMINTTRIHLFPSMNPDGYDLASEEGAGYNGWTNGRMTAQNIDLNRNFPDLTSEVHKIMKVRSARVDHLPIPENYWWEKVAPETKAVMKWMRSIPFVLSGSLHGGDLVVSYPYDFSKHPLEEKMFSPTPDDKVFKMLAKTYVASHPKMSHQSTERCGGNFLSKGGIINGAEWYSFSGGMSDFSYLHTNCFELTLELGCEKFPIEDELYTAWQDNKESLLSLIEMVHRGIKGVVKDEHGNPIKNARISVKGIRHDIMTAEDGDYWRLLIPGVYIISAEAFGYSKVTKKITLPAKLTRAGRVDFVLQRVEVNTRRYNKVIPEDIYDRLDPLDSYDPHARQGQEEEGGEQDREKPWWWSYFSMLGNNQPMWLLKNN</sequence>
<dbReference type="SUPFAM" id="SSF49464">
    <property type="entry name" value="Carboxypeptidase regulatory domain-like"/>
    <property type="match status" value="1"/>
</dbReference>
<protein>
    <recommendedName>
        <fullName evidence="22">Carboxypeptidase Z</fullName>
    </recommendedName>
</protein>
<accession>A0AAV3ADI2</accession>
<keyword evidence="10" id="KW-0482">Metalloprotease</keyword>
<dbReference type="SMART" id="SM00631">
    <property type="entry name" value="Zn_pept"/>
    <property type="match status" value="1"/>
</dbReference>
<feature type="domain" description="Peptidase M14" evidence="19">
    <location>
        <begin position="193"/>
        <end position="509"/>
    </location>
</feature>
<dbReference type="SUPFAM" id="SSF63501">
    <property type="entry name" value="Frizzled cysteine-rich domain"/>
    <property type="match status" value="1"/>
</dbReference>
<dbReference type="InterPro" id="IPR008969">
    <property type="entry name" value="CarboxyPept-like_regulatory"/>
</dbReference>
<evidence type="ECO:0000256" key="10">
    <source>
        <dbReference type="ARBA" id="ARBA00023049"/>
    </source>
</evidence>
<evidence type="ECO:0000259" key="19">
    <source>
        <dbReference type="PROSITE" id="PS52035"/>
    </source>
</evidence>
<dbReference type="PROSITE" id="PS00133">
    <property type="entry name" value="CARBOXYPEPT_ZN_2"/>
    <property type="match status" value="1"/>
</dbReference>
<dbReference type="PRINTS" id="PR00765">
    <property type="entry name" value="CRBOXYPTASEA"/>
</dbReference>
<dbReference type="FunFam" id="2.60.40.1120:FF:000021">
    <property type="entry name" value="Carboxypeptidase Z"/>
    <property type="match status" value="1"/>
</dbReference>
<dbReference type="Pfam" id="PF00246">
    <property type="entry name" value="Peptidase_M14"/>
    <property type="match status" value="1"/>
</dbReference>
<dbReference type="Pfam" id="PF13620">
    <property type="entry name" value="CarboxypepD_reg"/>
    <property type="match status" value="1"/>
</dbReference>
<keyword evidence="17" id="KW-0732">Signal</keyword>
<feature type="region of interest" description="Disordered" evidence="16">
    <location>
        <begin position="613"/>
        <end position="632"/>
    </location>
</feature>
<evidence type="ECO:0000256" key="13">
    <source>
        <dbReference type="ARBA" id="ARBA00023224"/>
    </source>
</evidence>
<evidence type="ECO:0000256" key="1">
    <source>
        <dbReference type="ARBA" id="ARBA00001947"/>
    </source>
</evidence>
<feature type="signal peptide" evidence="17">
    <location>
        <begin position="1"/>
        <end position="22"/>
    </location>
</feature>
<dbReference type="GO" id="GO:0004181">
    <property type="term" value="F:metallocarboxypeptidase activity"/>
    <property type="evidence" value="ECO:0007669"/>
    <property type="project" value="InterPro"/>
</dbReference>
<keyword evidence="12" id="KW-0325">Glycoprotein</keyword>
<dbReference type="SUPFAM" id="SSF53187">
    <property type="entry name" value="Zn-dependent exopeptidases"/>
    <property type="match status" value="1"/>
</dbReference>
<evidence type="ECO:0000256" key="11">
    <source>
        <dbReference type="ARBA" id="ARBA00023157"/>
    </source>
</evidence>
<comment type="similarity">
    <text evidence="3 15">Belongs to the peptidase M14 family.</text>
</comment>
<dbReference type="PROSITE" id="PS52035">
    <property type="entry name" value="PEPTIDASE_M14"/>
    <property type="match status" value="1"/>
</dbReference>
<keyword evidence="7" id="KW-0378">Hydrolase</keyword>
<keyword evidence="4" id="KW-0121">Carboxypeptidase</keyword>
<evidence type="ECO:0000256" key="9">
    <source>
        <dbReference type="ARBA" id="ARBA00023040"/>
    </source>
</evidence>
<comment type="subcellular location">
    <subcellularLocation>
        <location evidence="2">Cell membrane</location>
        <topology evidence="2">Multi-pass membrane protein</topology>
    </subcellularLocation>
</comment>
<dbReference type="CDD" id="cd03867">
    <property type="entry name" value="M14_CPZ"/>
    <property type="match status" value="1"/>
</dbReference>
<evidence type="ECO:0000256" key="4">
    <source>
        <dbReference type="ARBA" id="ARBA00022645"/>
    </source>
</evidence>
<dbReference type="PROSITE" id="PS00132">
    <property type="entry name" value="CARBOXYPEPT_ZN_1"/>
    <property type="match status" value="1"/>
</dbReference>
<dbReference type="PROSITE" id="PS50038">
    <property type="entry name" value="FZ"/>
    <property type="match status" value="1"/>
</dbReference>
<dbReference type="InterPro" id="IPR020067">
    <property type="entry name" value="Frizzled_dom"/>
</dbReference>
<feature type="active site" description="Proton donor/acceptor" evidence="15">
    <location>
        <position position="479"/>
    </location>
</feature>
<feature type="disulfide bond" evidence="14">
    <location>
        <begin position="125"/>
        <end position="149"/>
    </location>
</feature>
<keyword evidence="13" id="KW-0807">Transducer</keyword>
<dbReference type="InterPro" id="IPR000834">
    <property type="entry name" value="Peptidase_M14"/>
</dbReference>
<keyword evidence="21" id="KW-1185">Reference proteome</keyword>
<dbReference type="PANTHER" id="PTHR11532">
    <property type="entry name" value="PROTEASE M14 CARBOXYPEPTIDASE"/>
    <property type="match status" value="1"/>
</dbReference>
<evidence type="ECO:0008006" key="22">
    <source>
        <dbReference type="Google" id="ProtNLM"/>
    </source>
</evidence>
<evidence type="ECO:0000256" key="3">
    <source>
        <dbReference type="ARBA" id="ARBA00005988"/>
    </source>
</evidence>
<dbReference type="Gene3D" id="2.60.40.1120">
    <property type="entry name" value="Carboxypeptidase-like, regulatory domain"/>
    <property type="match status" value="1"/>
</dbReference>
<evidence type="ECO:0000256" key="12">
    <source>
        <dbReference type="ARBA" id="ARBA00023180"/>
    </source>
</evidence>
<dbReference type="InterPro" id="IPR050753">
    <property type="entry name" value="Peptidase_M14_domain"/>
</dbReference>
<dbReference type="EMBL" id="DYDO01000003">
    <property type="protein sequence ID" value="DBA29354.1"/>
    <property type="molecule type" value="Genomic_DNA"/>
</dbReference>
<dbReference type="CDD" id="cd11308">
    <property type="entry name" value="Peptidase_M14NE-CP-C_like"/>
    <property type="match status" value="1"/>
</dbReference>
<keyword evidence="9" id="KW-0675">Receptor</keyword>
<evidence type="ECO:0000256" key="16">
    <source>
        <dbReference type="SAM" id="MobiDB-lite"/>
    </source>
</evidence>
<organism evidence="20 21">
    <name type="scientific">Pyxicephalus adspersus</name>
    <name type="common">African bullfrog</name>
    <dbReference type="NCBI Taxonomy" id="30357"/>
    <lineage>
        <taxon>Eukaryota</taxon>
        <taxon>Metazoa</taxon>
        <taxon>Chordata</taxon>
        <taxon>Craniata</taxon>
        <taxon>Vertebrata</taxon>
        <taxon>Euteleostomi</taxon>
        <taxon>Amphibia</taxon>
        <taxon>Batrachia</taxon>
        <taxon>Anura</taxon>
        <taxon>Neobatrachia</taxon>
        <taxon>Ranoidea</taxon>
        <taxon>Pyxicephalidae</taxon>
        <taxon>Pyxicephalinae</taxon>
        <taxon>Pyxicephalus</taxon>
    </lineage>
</organism>
<dbReference type="InterPro" id="IPR057247">
    <property type="entry name" value="CARBOXYPEPT_ZN_2"/>
</dbReference>
<feature type="chain" id="PRO_5043685466" description="Carboxypeptidase Z" evidence="17">
    <location>
        <begin position="23"/>
        <end position="657"/>
    </location>
</feature>
<feature type="domain" description="FZ" evidence="18">
    <location>
        <begin position="41"/>
        <end position="163"/>
    </location>
</feature>
<dbReference type="GO" id="GO:0016485">
    <property type="term" value="P:protein processing"/>
    <property type="evidence" value="ECO:0007669"/>
    <property type="project" value="TreeGrafter"/>
</dbReference>
<dbReference type="FunFam" id="1.10.2000.10:FF:000012">
    <property type="entry name" value="Carboxypeptidase Z"/>
    <property type="match status" value="1"/>
</dbReference>
<evidence type="ECO:0000259" key="18">
    <source>
        <dbReference type="PROSITE" id="PS50038"/>
    </source>
</evidence>
<keyword evidence="6" id="KW-0479">Metal-binding</keyword>
<dbReference type="InterPro" id="IPR036790">
    <property type="entry name" value="Frizzled_dom_sf"/>
</dbReference>
<dbReference type="InterPro" id="IPR057246">
    <property type="entry name" value="CARBOXYPEPT_ZN_1"/>
</dbReference>
<comment type="caution">
    <text evidence="14">Lacks conserved residue(s) required for the propagation of feature annotation.</text>
</comment>
<keyword evidence="5" id="KW-0645">Protease</keyword>
<reference evidence="20" key="1">
    <citation type="thesis" date="2020" institute="ProQuest LLC" country="789 East Eisenhower Parkway, Ann Arbor, MI, USA">
        <title>Comparative Genomics and Chromosome Evolution.</title>
        <authorList>
            <person name="Mudd A.B."/>
        </authorList>
    </citation>
    <scope>NUCLEOTIDE SEQUENCE</scope>
    <source>
        <strain evidence="20">1538</strain>
        <tissue evidence="20">Blood</tissue>
    </source>
</reference>
<dbReference type="FunFam" id="3.40.630.10:FF:000022">
    <property type="entry name" value="Carboxypeptidase Z"/>
    <property type="match status" value="1"/>
</dbReference>
<keyword evidence="8" id="KW-0862">Zinc</keyword>
<evidence type="ECO:0000256" key="5">
    <source>
        <dbReference type="ARBA" id="ARBA00022670"/>
    </source>
</evidence>
<evidence type="ECO:0000256" key="15">
    <source>
        <dbReference type="PROSITE-ProRule" id="PRU01379"/>
    </source>
</evidence>
<comment type="caution">
    <text evidence="20">The sequence shown here is derived from an EMBL/GenBank/DDBJ whole genome shotgun (WGS) entry which is preliminary data.</text>
</comment>
<evidence type="ECO:0000256" key="14">
    <source>
        <dbReference type="PROSITE-ProRule" id="PRU00090"/>
    </source>
</evidence>
<keyword evidence="9" id="KW-0297">G-protein coupled receptor</keyword>
<dbReference type="PANTHER" id="PTHR11532:SF63">
    <property type="entry name" value="CARBOXYPEPTIDASE Z"/>
    <property type="match status" value="1"/>
</dbReference>
<dbReference type="Pfam" id="PF01392">
    <property type="entry name" value="Fz"/>
    <property type="match status" value="1"/>
</dbReference>
<dbReference type="GO" id="GO:0006518">
    <property type="term" value="P:peptide metabolic process"/>
    <property type="evidence" value="ECO:0007669"/>
    <property type="project" value="TreeGrafter"/>
</dbReference>
<name>A0AAV3ADI2_PYXAD</name>
<dbReference type="Gene3D" id="3.40.630.10">
    <property type="entry name" value="Zn peptidases"/>
    <property type="match status" value="1"/>
</dbReference>
<dbReference type="GO" id="GO:0005615">
    <property type="term" value="C:extracellular space"/>
    <property type="evidence" value="ECO:0007669"/>
    <property type="project" value="TreeGrafter"/>
</dbReference>
<dbReference type="GO" id="GO:0004930">
    <property type="term" value="F:G protein-coupled receptor activity"/>
    <property type="evidence" value="ECO:0007669"/>
    <property type="project" value="UniProtKB-KW"/>
</dbReference>
<proteinExistence type="inferred from homology"/>
<evidence type="ECO:0000313" key="21">
    <source>
        <dbReference type="Proteomes" id="UP001181693"/>
    </source>
</evidence>
<dbReference type="GO" id="GO:0005886">
    <property type="term" value="C:plasma membrane"/>
    <property type="evidence" value="ECO:0007669"/>
    <property type="project" value="UniProtKB-SubCell"/>
</dbReference>
<dbReference type="SMART" id="SM00063">
    <property type="entry name" value="FRI"/>
    <property type="match status" value="1"/>
</dbReference>
<keyword evidence="11 14" id="KW-1015">Disulfide bond</keyword>
<evidence type="ECO:0000256" key="6">
    <source>
        <dbReference type="ARBA" id="ARBA00022723"/>
    </source>
</evidence>
<dbReference type="GO" id="GO:0008270">
    <property type="term" value="F:zinc ion binding"/>
    <property type="evidence" value="ECO:0007669"/>
    <property type="project" value="InterPro"/>
</dbReference>
<comment type="cofactor">
    <cofactor evidence="1">
        <name>Zn(2+)</name>
        <dbReference type="ChEBI" id="CHEBI:29105"/>
    </cofactor>
</comment>
<gene>
    <name evidence="20" type="ORF">GDO54_009585</name>
</gene>
<dbReference type="Proteomes" id="UP001181693">
    <property type="component" value="Unassembled WGS sequence"/>
</dbReference>
<evidence type="ECO:0000256" key="7">
    <source>
        <dbReference type="ARBA" id="ARBA00022801"/>
    </source>
</evidence>
<dbReference type="AlphaFoldDB" id="A0AAV3ADI2"/>